<proteinExistence type="predicted"/>
<name>A0A9P4NMW6_9PEZI</name>
<evidence type="ECO:0000256" key="1">
    <source>
        <dbReference type="SAM" id="SignalP"/>
    </source>
</evidence>
<accession>A0A9P4NMW6</accession>
<feature type="signal peptide" evidence="1">
    <location>
        <begin position="1"/>
        <end position="18"/>
    </location>
</feature>
<gene>
    <name evidence="2" type="ORF">EJ08DRAFT_699261</name>
</gene>
<reference evidence="2" key="1">
    <citation type="journal article" date="2020" name="Stud. Mycol.">
        <title>101 Dothideomycetes genomes: a test case for predicting lifestyles and emergence of pathogens.</title>
        <authorList>
            <person name="Haridas S."/>
            <person name="Albert R."/>
            <person name="Binder M."/>
            <person name="Bloem J."/>
            <person name="Labutti K."/>
            <person name="Salamov A."/>
            <person name="Andreopoulos B."/>
            <person name="Baker S."/>
            <person name="Barry K."/>
            <person name="Bills G."/>
            <person name="Bluhm B."/>
            <person name="Cannon C."/>
            <person name="Castanera R."/>
            <person name="Culley D."/>
            <person name="Daum C."/>
            <person name="Ezra D."/>
            <person name="Gonzalez J."/>
            <person name="Henrissat B."/>
            <person name="Kuo A."/>
            <person name="Liang C."/>
            <person name="Lipzen A."/>
            <person name="Lutzoni F."/>
            <person name="Magnuson J."/>
            <person name="Mondo S."/>
            <person name="Nolan M."/>
            <person name="Ohm R."/>
            <person name="Pangilinan J."/>
            <person name="Park H.-J."/>
            <person name="Ramirez L."/>
            <person name="Alfaro M."/>
            <person name="Sun H."/>
            <person name="Tritt A."/>
            <person name="Yoshinaga Y."/>
            <person name="Zwiers L.-H."/>
            <person name="Turgeon B."/>
            <person name="Goodwin S."/>
            <person name="Spatafora J."/>
            <person name="Crous P."/>
            <person name="Grigoriev I."/>
        </authorList>
    </citation>
    <scope>NUCLEOTIDE SEQUENCE</scope>
    <source>
        <strain evidence="2">CBS 130266</strain>
    </source>
</reference>
<sequence>MHYLKAILTLAIASHTLAAPAPTLPPFSSLEELAQLLPLPCDPDTTCKIPPPPKGLIVPGFAMDISGAIGGEVGVVRRAEKGGKDKGIVDALACLITLYYCFNDLPF</sequence>
<feature type="chain" id="PRO_5040499994" evidence="1">
    <location>
        <begin position="19"/>
        <end position="107"/>
    </location>
</feature>
<keyword evidence="1" id="KW-0732">Signal</keyword>
<dbReference type="EMBL" id="MU007056">
    <property type="protein sequence ID" value="KAF2428073.1"/>
    <property type="molecule type" value="Genomic_DNA"/>
</dbReference>
<evidence type="ECO:0000313" key="2">
    <source>
        <dbReference type="EMBL" id="KAF2428073.1"/>
    </source>
</evidence>
<evidence type="ECO:0000313" key="3">
    <source>
        <dbReference type="Proteomes" id="UP000800235"/>
    </source>
</evidence>
<comment type="caution">
    <text evidence="2">The sequence shown here is derived from an EMBL/GenBank/DDBJ whole genome shotgun (WGS) entry which is preliminary data.</text>
</comment>
<organism evidence="2 3">
    <name type="scientific">Tothia fuscella</name>
    <dbReference type="NCBI Taxonomy" id="1048955"/>
    <lineage>
        <taxon>Eukaryota</taxon>
        <taxon>Fungi</taxon>
        <taxon>Dikarya</taxon>
        <taxon>Ascomycota</taxon>
        <taxon>Pezizomycotina</taxon>
        <taxon>Dothideomycetes</taxon>
        <taxon>Pleosporomycetidae</taxon>
        <taxon>Venturiales</taxon>
        <taxon>Cylindrosympodiaceae</taxon>
        <taxon>Tothia</taxon>
    </lineage>
</organism>
<dbReference type="Proteomes" id="UP000800235">
    <property type="component" value="Unassembled WGS sequence"/>
</dbReference>
<protein>
    <submittedName>
        <fullName evidence="2">Uncharacterized protein</fullName>
    </submittedName>
</protein>
<dbReference type="AlphaFoldDB" id="A0A9P4NMW6"/>
<keyword evidence="3" id="KW-1185">Reference proteome</keyword>